<accession>A0A5B8MSL8</accession>
<keyword evidence="10" id="KW-1185">Reference proteome</keyword>
<dbReference type="Gene3D" id="2.130.10.10">
    <property type="entry name" value="YVTN repeat-like/Quinoprotein amine dehydrogenase"/>
    <property type="match status" value="2"/>
</dbReference>
<evidence type="ECO:0000256" key="4">
    <source>
        <dbReference type="ARBA" id="ARBA00023242"/>
    </source>
</evidence>
<dbReference type="GO" id="GO:0005634">
    <property type="term" value="C:nucleus"/>
    <property type="evidence" value="ECO:0007669"/>
    <property type="project" value="UniProtKB-SubCell"/>
</dbReference>
<reference evidence="9 10" key="1">
    <citation type="submission" date="2018-07" db="EMBL/GenBank/DDBJ databases">
        <title>The complete nuclear genome of the prasinophyte Chloropicon primus (CCMP1205).</title>
        <authorList>
            <person name="Pombert J.-F."/>
            <person name="Otis C."/>
            <person name="Turmel M."/>
            <person name="Lemieux C."/>
        </authorList>
    </citation>
    <scope>NUCLEOTIDE SEQUENCE [LARGE SCALE GENOMIC DNA]</scope>
    <source>
        <strain evidence="9 10">CCMP1205</strain>
    </source>
</reference>
<dbReference type="Pfam" id="PF03178">
    <property type="entry name" value="CPSF_A"/>
    <property type="match status" value="1"/>
</dbReference>
<dbReference type="InterPro" id="IPR011047">
    <property type="entry name" value="Quinoprotein_ADH-like_sf"/>
</dbReference>
<evidence type="ECO:0000256" key="1">
    <source>
        <dbReference type="ARBA" id="ARBA00004123"/>
    </source>
</evidence>
<dbReference type="InterPro" id="IPR004871">
    <property type="entry name" value="RSE1/DDB1/CPSF1_C"/>
</dbReference>
<name>A0A5B8MSL8_9CHLO</name>
<dbReference type="SUPFAM" id="SSF50998">
    <property type="entry name" value="Quinoprotein alcohol dehydrogenase-like"/>
    <property type="match status" value="1"/>
</dbReference>
<evidence type="ECO:0000313" key="10">
    <source>
        <dbReference type="Proteomes" id="UP000316726"/>
    </source>
</evidence>
<organism evidence="9 10">
    <name type="scientific">Chloropicon primus</name>
    <dbReference type="NCBI Taxonomy" id="1764295"/>
    <lineage>
        <taxon>Eukaryota</taxon>
        <taxon>Viridiplantae</taxon>
        <taxon>Chlorophyta</taxon>
        <taxon>Chloropicophyceae</taxon>
        <taxon>Chloropicales</taxon>
        <taxon>Chloropicaceae</taxon>
        <taxon>Chloropicon</taxon>
    </lineage>
</organism>
<feature type="domain" description="RSE1/DDB1/CPSF1 first beta-propeller" evidence="7">
    <location>
        <begin position="45"/>
        <end position="252"/>
    </location>
</feature>
<keyword evidence="4" id="KW-0539">Nucleus</keyword>
<feature type="domain" description="RSE1/DDB1/CPSF1 C-terminal" evidence="6">
    <location>
        <begin position="1040"/>
        <end position="1395"/>
    </location>
</feature>
<comment type="similarity">
    <text evidence="2">Belongs to the DDB1 family.</text>
</comment>
<sequence length="1429" mass="156289">MSYAYYKEVFEPTCVRACASGAFTRCRKDLGTSSATAADSAREVFVLKGNNILELYQVVECELKGKKKLKFNLVRTVTMGGIVNAIETLRGRTKSQRDALVLLSESAQVSVIEYAPEAPDAVEDFRTTSLHSFADYDAVTLARNESRARKKLRCDPQGRLCAMMFYSDFVALIPTREHNLDELLQITDAVEVKKEEDSAPKRQKTSGANRFHKGTDVISLLEVCKVSYVKDICFLHGYNEPVLCLLHESSSSVSKGPTWPGRLRECKDTCGIKAFSINTTHRRYPKLMEKVNLPYDAFAVQGMPGVGGKCLVMCSDYILLLDHRTMNAVAVNKFGFSGFAKEIPLDRMAEPTGGDAMHTANVNQARKNAYLVIPEVVPQIQKIAQNETAMGMDLAGCKLAWLECFKNDGVNKAHGIMALQNGQLVLVTIKTDAMSMRGSSSSKLFDFKVCGSSSMPSCVSTLSENVLFLGSQLGSSVLLRCRMASSKSIKSSSSPNEEALPEDEGNVENDSSAPRNDGEGDDDNELEKELFASEMDVDLDTLSLTVCDRLSNLGPIQDMVNINTNPKKKEDIALAAAVGYGKHGGVAILSQNWRYESLLKIDLADIKFLRTVYSEEGDAKKSQGSAYHAYLVLSTSESTMILETKEELELVTEKVNFVTEHPTICVGNLKARERIAQVYKKGVRIMVGTKVAQDISCKEILSSTKLEGDPSDLEIKDACVCDPYVLVLLSNGTLGMLRGDGNSKGKVAEFGGKSRGDISCMNVVKNGCGYFGTQDSSDTHLCFMCDNLAGLEVVSLPSFTTVFKSTSVYQGYAKLSNANEAGMEATSPSVSVSQIHCQIDRLTRDLWVSLMISDGFLYVYKLDGNPVGGHHLTRVSVLNEFLLNSGSPSNVTRRMMRLENVGKHNGYFVTGDKPFVVFLSQGQVRVYSAFRDGPITSITPFHNVNCNHGFVFATESGQLNVCNFNDRVSSTLSWWAEVKTVGATVHKITYSAETGVIAALVSKGIPYRKRKPEEGGGDAHATNVYAAQEAAVAARDKEEAFEVQLISAETLEVLWSHTLGPAEVGMSISSVYVKNQTDQSVSSIIAVGTATPRGEDYPCRGNVHLFKIEKQDIPNVELGQPSVKWGASLVTSKDFRGSPGGGGVHVVTCLDGYLLVGIGIKVLLFKWNGQYPPETPPGYPKIPQLEQCGFFDSTLFASSLATVKKFVLSGDSMRGIHFLRWLDAGNDSRKVLQLLSHDYDKPPIHHVQFLIDGSTLAIMGVDMHGNIRMYAFDPKDPDSLKGKKLLSRAVFYSGGRVSGVTRMTAKASSNSPAMTVSHRIGVCLSTYDASLGMLFPLDETTFKRLRSLQDRLVSSMVQVAGLNPLRFRHAKNVEAGRGQSSDKVLDGQTIWKFLHLSIEEQNKVAKLIGSRRETVLNSLRSLAVGMGVY</sequence>
<dbReference type="EMBL" id="CP031043">
    <property type="protein sequence ID" value="QDZ23267.1"/>
    <property type="molecule type" value="Genomic_DNA"/>
</dbReference>
<dbReference type="STRING" id="1764295.A0A5B8MSL8"/>
<dbReference type="Pfam" id="PF10433">
    <property type="entry name" value="Beta-prop_RSE1_1st"/>
    <property type="match status" value="1"/>
</dbReference>
<evidence type="ECO:0000259" key="8">
    <source>
        <dbReference type="Pfam" id="PF23726"/>
    </source>
</evidence>
<dbReference type="InterPro" id="IPR058543">
    <property type="entry name" value="Beta-prop_RSE1/DDB1/CPSF1_2nd"/>
</dbReference>
<dbReference type="Gene3D" id="1.10.150.910">
    <property type="match status" value="1"/>
</dbReference>
<dbReference type="InterPro" id="IPR015943">
    <property type="entry name" value="WD40/YVTN_repeat-like_dom_sf"/>
</dbReference>
<evidence type="ECO:0000259" key="7">
    <source>
        <dbReference type="Pfam" id="PF10433"/>
    </source>
</evidence>
<evidence type="ECO:0000256" key="3">
    <source>
        <dbReference type="ARBA" id="ARBA00014577"/>
    </source>
</evidence>
<dbReference type="PANTHER" id="PTHR10644">
    <property type="entry name" value="DNA REPAIR/RNA PROCESSING CPSF FAMILY"/>
    <property type="match status" value="1"/>
</dbReference>
<protein>
    <recommendedName>
        <fullName evidence="3">DNA damage-binding protein 1</fullName>
    </recommendedName>
</protein>
<dbReference type="InterPro" id="IPR050358">
    <property type="entry name" value="RSE1/DDB1/CFT1"/>
</dbReference>
<comment type="subcellular location">
    <subcellularLocation>
        <location evidence="1">Nucleus</location>
    </subcellularLocation>
</comment>
<dbReference type="InterPro" id="IPR018846">
    <property type="entry name" value="Beta-prop_RSE1/DDB1/CPSF1_1st"/>
</dbReference>
<dbReference type="Proteomes" id="UP000316726">
    <property type="component" value="Chromosome 10"/>
</dbReference>
<proteinExistence type="inferred from homology"/>
<evidence type="ECO:0000256" key="2">
    <source>
        <dbReference type="ARBA" id="ARBA00007453"/>
    </source>
</evidence>
<dbReference type="SUPFAM" id="SSF101908">
    <property type="entry name" value="Putative isomerase YbhE"/>
    <property type="match status" value="1"/>
</dbReference>
<evidence type="ECO:0000313" key="9">
    <source>
        <dbReference type="EMBL" id="QDZ23267.1"/>
    </source>
</evidence>
<feature type="domain" description="RSE1/DDB1/CPSF1 second beta-propeller" evidence="8">
    <location>
        <begin position="602"/>
        <end position="963"/>
    </location>
</feature>
<dbReference type="GO" id="GO:0003676">
    <property type="term" value="F:nucleic acid binding"/>
    <property type="evidence" value="ECO:0007669"/>
    <property type="project" value="InterPro"/>
</dbReference>
<evidence type="ECO:0000256" key="5">
    <source>
        <dbReference type="SAM" id="MobiDB-lite"/>
    </source>
</evidence>
<dbReference type="OrthoDB" id="6109at2759"/>
<dbReference type="Pfam" id="PF23726">
    <property type="entry name" value="Beta-prop_RSE1_2nd"/>
    <property type="match status" value="1"/>
</dbReference>
<evidence type="ECO:0000259" key="6">
    <source>
        <dbReference type="Pfam" id="PF03178"/>
    </source>
</evidence>
<feature type="region of interest" description="Disordered" evidence="5">
    <location>
        <begin position="489"/>
        <end position="524"/>
    </location>
</feature>
<gene>
    <name evidence="9" type="ORF">A3770_10p57850</name>
</gene>